<evidence type="ECO:0000256" key="46">
    <source>
        <dbReference type="ARBA" id="ARBA00048912"/>
    </source>
</evidence>
<evidence type="ECO:0000256" key="26">
    <source>
        <dbReference type="ARBA" id="ARBA00022967"/>
    </source>
</evidence>
<evidence type="ECO:0000256" key="7">
    <source>
        <dbReference type="ARBA" id="ARBA00010519"/>
    </source>
</evidence>
<dbReference type="InterPro" id="IPR039428">
    <property type="entry name" value="NUOK/Mnh_C1-like"/>
</dbReference>
<dbReference type="GO" id="GO:0051539">
    <property type="term" value="F:4 iron, 4 sulfur cluster binding"/>
    <property type="evidence" value="ECO:0007669"/>
    <property type="project" value="UniProtKB-KW"/>
</dbReference>
<keyword evidence="15" id="KW-0004">4Fe-4S</keyword>
<comment type="subcellular location">
    <subcellularLocation>
        <location evidence="47">Plastid thylakoid membrane</location>
        <topology evidence="47">Peripheral membrane protein</topology>
        <orientation evidence="47">Stromal side</orientation>
    </subcellularLocation>
    <subcellularLocation>
        <location evidence="4">Plastid</location>
        <location evidence="4">Chloroplast thylakoid membrane</location>
        <topology evidence="4">Multi-pass membrane protein</topology>
    </subcellularLocation>
</comment>
<keyword evidence="24" id="KW-0521">NADP</keyword>
<dbReference type="EMBL" id="JARYMX010000680">
    <property type="protein sequence ID" value="KAJ9535126.1"/>
    <property type="molecule type" value="Genomic_DNA"/>
</dbReference>
<feature type="transmembrane region" description="Helical" evidence="49">
    <location>
        <begin position="576"/>
        <end position="595"/>
    </location>
</feature>
<accession>A0AA38SFI9</accession>
<evidence type="ECO:0000256" key="28">
    <source>
        <dbReference type="ARBA" id="ARBA00022989"/>
    </source>
</evidence>
<dbReference type="GO" id="GO:0009773">
    <property type="term" value="P:photosynthetic electron transport in photosystem I"/>
    <property type="evidence" value="ECO:0007669"/>
    <property type="project" value="InterPro"/>
</dbReference>
<evidence type="ECO:0000256" key="27">
    <source>
        <dbReference type="ARBA" id="ARBA00022982"/>
    </source>
</evidence>
<dbReference type="FunFam" id="1.20.120.1200:FF:000002">
    <property type="entry name" value="NAD(P)H-quinone oxidoreductase subunit 6, chloroplastic"/>
    <property type="match status" value="1"/>
</dbReference>
<evidence type="ECO:0000256" key="15">
    <source>
        <dbReference type="ARBA" id="ARBA00022485"/>
    </source>
</evidence>
<feature type="transmembrane region" description="Helical" evidence="49">
    <location>
        <begin position="59"/>
        <end position="80"/>
    </location>
</feature>
<evidence type="ECO:0000256" key="33">
    <source>
        <dbReference type="ARBA" id="ARBA00023078"/>
    </source>
</evidence>
<evidence type="ECO:0000256" key="17">
    <source>
        <dbReference type="ARBA" id="ARBA00022531"/>
    </source>
</evidence>
<evidence type="ECO:0000256" key="48">
    <source>
        <dbReference type="ARBA" id="ARBA00063727"/>
    </source>
</evidence>
<evidence type="ECO:0000256" key="35">
    <source>
        <dbReference type="ARBA" id="ARBA00029875"/>
    </source>
</evidence>
<dbReference type="Gene3D" id="3.30.70.20">
    <property type="match status" value="1"/>
</dbReference>
<feature type="transmembrane region" description="Helical" evidence="49">
    <location>
        <begin position="702"/>
        <end position="725"/>
    </location>
</feature>
<evidence type="ECO:0000256" key="16">
    <source>
        <dbReference type="ARBA" id="ARBA00022528"/>
    </source>
</evidence>
<dbReference type="InterPro" id="IPR003918">
    <property type="entry name" value="NADH_UbQ_OxRdtase"/>
</dbReference>
<keyword evidence="28 49" id="KW-1133">Transmembrane helix</keyword>
<dbReference type="Gene3D" id="1.10.287.3510">
    <property type="match status" value="1"/>
</dbReference>
<evidence type="ECO:0000256" key="24">
    <source>
        <dbReference type="ARBA" id="ARBA00022857"/>
    </source>
</evidence>
<evidence type="ECO:0000256" key="39">
    <source>
        <dbReference type="ARBA" id="ARBA00031586"/>
    </source>
</evidence>
<dbReference type="InterPro" id="IPR010227">
    <property type="entry name" value="NADH_Q_OxRdtase_chainM/4"/>
</dbReference>
<keyword evidence="31" id="KW-0411">Iron-sulfur</keyword>
<keyword evidence="14" id="KW-0813">Transport</keyword>
<feature type="transmembrane region" description="Helical" evidence="49">
    <location>
        <begin position="6"/>
        <end position="29"/>
    </location>
</feature>
<feature type="domain" description="4Fe-4S ferredoxin-type" evidence="50">
    <location>
        <begin position="283"/>
        <end position="313"/>
    </location>
</feature>
<evidence type="ECO:0000313" key="52">
    <source>
        <dbReference type="Proteomes" id="UP001172457"/>
    </source>
</evidence>
<dbReference type="FunFam" id="1.10.287.3510:FF:000001">
    <property type="entry name" value="NADH-quinone oxidoreductase subunit K"/>
    <property type="match status" value="1"/>
</dbReference>
<dbReference type="PANTHER" id="PTHR43507">
    <property type="entry name" value="NADH-UBIQUINONE OXIDOREDUCTASE CHAIN 4"/>
    <property type="match status" value="1"/>
</dbReference>
<evidence type="ECO:0000256" key="32">
    <source>
        <dbReference type="ARBA" id="ARBA00023027"/>
    </source>
</evidence>
<evidence type="ECO:0000256" key="1">
    <source>
        <dbReference type="ARBA" id="ARBA00001966"/>
    </source>
</evidence>
<keyword evidence="17" id="KW-0602">Photosynthesis</keyword>
<dbReference type="Pfam" id="PF00499">
    <property type="entry name" value="Oxidored_q3"/>
    <property type="match status" value="1"/>
</dbReference>
<keyword evidence="33" id="KW-0793">Thylakoid</keyword>
<feature type="transmembrane region" description="Helical" evidence="49">
    <location>
        <begin position="746"/>
        <end position="776"/>
    </location>
</feature>
<dbReference type="InterPro" id="IPR017491">
    <property type="entry name" value="PSI_PsaC"/>
</dbReference>
<evidence type="ECO:0000256" key="31">
    <source>
        <dbReference type="ARBA" id="ARBA00023014"/>
    </source>
</evidence>
<dbReference type="GO" id="GO:0048039">
    <property type="term" value="F:ubiquinone binding"/>
    <property type="evidence" value="ECO:0007669"/>
    <property type="project" value="TreeGrafter"/>
</dbReference>
<dbReference type="GO" id="GO:0003954">
    <property type="term" value="F:NADH dehydrogenase activity"/>
    <property type="evidence" value="ECO:0007669"/>
    <property type="project" value="TreeGrafter"/>
</dbReference>
<feature type="transmembrane region" description="Helical" evidence="49">
    <location>
        <begin position="834"/>
        <end position="851"/>
    </location>
</feature>
<dbReference type="InterPro" id="IPR001133">
    <property type="entry name" value="NADH_UbQ_OxRdtase_chain4L/K"/>
</dbReference>
<feature type="transmembrane region" description="Helical" evidence="49">
    <location>
        <begin position="229"/>
        <end position="254"/>
    </location>
</feature>
<evidence type="ECO:0000256" key="20">
    <source>
        <dbReference type="ARBA" id="ARBA00022719"/>
    </source>
</evidence>
<keyword evidence="26" id="KW-1278">Translocase</keyword>
<dbReference type="InterPro" id="IPR022997">
    <property type="entry name" value="NADH_Q_OxRdtase_chain4"/>
</dbReference>
<feature type="transmembrane region" description="Helical" evidence="49">
    <location>
        <begin position="788"/>
        <end position="807"/>
    </location>
</feature>
<keyword evidence="16" id="KW-0150">Chloroplast</keyword>
<comment type="similarity">
    <text evidence="6">Belongs to the complex I subunit 4 family.</text>
</comment>
<comment type="subunit">
    <text evidence="8">NDH is composed of at least 16 different subunits, 5 of which are encoded in the nucleus.</text>
</comment>
<keyword evidence="34 49" id="KW-0472">Membrane</keyword>
<evidence type="ECO:0000256" key="14">
    <source>
        <dbReference type="ARBA" id="ARBA00022448"/>
    </source>
</evidence>
<evidence type="ECO:0000313" key="51">
    <source>
        <dbReference type="EMBL" id="KAJ9535126.1"/>
    </source>
</evidence>
<comment type="similarity">
    <text evidence="5">Belongs to the complex I subunit 6 family.</text>
</comment>
<dbReference type="NCBIfam" id="NF004320">
    <property type="entry name" value="PRK05715.1-2"/>
    <property type="match status" value="1"/>
</dbReference>
<name>A0AA38SFI9_9ASTR</name>
<evidence type="ECO:0000256" key="8">
    <source>
        <dbReference type="ARBA" id="ARBA00011199"/>
    </source>
</evidence>
<comment type="catalytic activity">
    <reaction evidence="45">
        <text>a plastoquinone + NADH + (n+1) H(+)(in) = a plastoquinol + NAD(+) + n H(+)(out)</text>
        <dbReference type="Rhea" id="RHEA:42608"/>
        <dbReference type="Rhea" id="RHEA-COMP:9561"/>
        <dbReference type="Rhea" id="RHEA-COMP:9562"/>
        <dbReference type="ChEBI" id="CHEBI:15378"/>
        <dbReference type="ChEBI" id="CHEBI:17757"/>
        <dbReference type="ChEBI" id="CHEBI:57540"/>
        <dbReference type="ChEBI" id="CHEBI:57945"/>
        <dbReference type="ChEBI" id="CHEBI:62192"/>
    </reaction>
</comment>
<dbReference type="InterPro" id="IPR042106">
    <property type="entry name" value="Nuo/plastoQ_OxRdtase_6_NuoJ"/>
</dbReference>
<evidence type="ECO:0000256" key="36">
    <source>
        <dbReference type="ARBA" id="ARBA00030218"/>
    </source>
</evidence>
<feature type="non-terminal residue" evidence="51">
    <location>
        <position position="1"/>
    </location>
</feature>
<feature type="transmembrane region" description="Helical" evidence="49">
    <location>
        <begin position="377"/>
        <end position="396"/>
    </location>
</feature>
<dbReference type="InterPro" id="IPR001457">
    <property type="entry name" value="NADH_UbQ/plastoQ_OxRdtase_su6"/>
</dbReference>
<dbReference type="Gene3D" id="1.20.120.1200">
    <property type="entry name" value="NADH-ubiquinone/plastoquinone oxidoreductase chain 6, subunit NuoJ"/>
    <property type="match status" value="1"/>
</dbReference>
<evidence type="ECO:0000256" key="21">
    <source>
        <dbReference type="ARBA" id="ARBA00022723"/>
    </source>
</evidence>
<evidence type="ECO:0000256" key="38">
    <source>
        <dbReference type="ARBA" id="ARBA00031003"/>
    </source>
</evidence>
<keyword evidence="25" id="KW-0618">Plastoquinone</keyword>
<feature type="transmembrane region" description="Helical" evidence="49">
    <location>
        <begin position="36"/>
        <end position="53"/>
    </location>
</feature>
<dbReference type="EC" id="1.97.1.12" evidence="9"/>
<dbReference type="PROSITE" id="PS00198">
    <property type="entry name" value="4FE4S_FER_1"/>
    <property type="match status" value="2"/>
</dbReference>
<dbReference type="Proteomes" id="UP001172457">
    <property type="component" value="Unassembled WGS sequence"/>
</dbReference>
<dbReference type="PRINTS" id="PR01437">
    <property type="entry name" value="NUOXDRDTASE4"/>
</dbReference>
<dbReference type="GO" id="GO:0008137">
    <property type="term" value="F:NADH dehydrogenase (ubiquinone) activity"/>
    <property type="evidence" value="ECO:0007669"/>
    <property type="project" value="InterPro"/>
</dbReference>
<dbReference type="GO" id="GO:0046872">
    <property type="term" value="F:metal ion binding"/>
    <property type="evidence" value="ECO:0007669"/>
    <property type="project" value="UniProtKB-KW"/>
</dbReference>
<sequence>MDLPGLIHDFLLVFLGLGLILGSLGVVLLPNPIYSAFSLGLVFVCISLFYILSNSHFVAAAQLLIYVGAINVLIIFAVMFINGSEYSKDFHLWTVGDGVTYVICTSLFVSLITTIPDTSWYGIIWTTKANQIVEQDLISNSQQIGIHLSTDFFLPFEFISIILLVASWLMMLEHVLVLSAYLFSVGLYGLITSRNMVRALMCLELILNAVNLNFVTFSDFFDSRQLKGAIFSIFVIAIAAAEAAIGLAIVSSIYRNRKSTRINQSNLLNKLKLYHVQKWIDPMSHSVKIYDTCIGCTQCVRACPTDVLEMIPWDGCKAKQIASAPRTEDCVGCKRCESACPTDFLSVRVYLWHETTRSMARVFLVQVYLVFTTNKFPWLTIIVVLPIFAGSLILFLPHKGNRVIRWYTICICMLELLLTTYAFCYHFQLDDPLIQLVEDYKWIDFFDFRWKLGIDGLSIGPVLLTGFITTLATLAAWPVTRDSRLFHFLMLAMYSGQIGSFSSRDLLLFFIMWELELIPVYLLLSMWGGKKRLYSATKFILYTAGGSIFLLMGVLGVGLYGSNEPTLNFETSVNQSYPVALEIILYIAFFIAFAVKSPILPLHTWLPDTHGEAHYSTCMLLAGILLKMGAYGLIRINMELLPHAHSIFSPWLMIVGTIQIIYAASTSPGQRNLKKRIAYSSVSHMGFILIGISSITDTGLNGAILQIISHGFIGAALFFLAGTSYDRIRLVYLDEMGGVAIPMPKIFTMFSSFSMASLALPGMSGFVAEVLVFLGIITSQKYLLMPKIAITFVMAIGMILTPIYSLSMSRQMFYGYKLFNTPNSSVFDSGPRELFVSISIFLPVIGIGMYPDFVLSLSVDKVE</sequence>
<dbReference type="HAMAP" id="MF_00491">
    <property type="entry name" value="NDH1_NuoM"/>
    <property type="match status" value="1"/>
</dbReference>
<evidence type="ECO:0000256" key="25">
    <source>
        <dbReference type="ARBA" id="ARBA00022957"/>
    </source>
</evidence>
<dbReference type="Pfam" id="PF00420">
    <property type="entry name" value="Oxidored_q2"/>
    <property type="match status" value="1"/>
</dbReference>
<comment type="catalytic activity">
    <reaction evidence="46">
        <text>reduced [plastocyanin] + hnu + oxidized [2Fe-2S]-[ferredoxin] = oxidized [plastocyanin] + reduced [2Fe-2S]-[ferredoxin]</text>
        <dbReference type="Rhea" id="RHEA:30407"/>
        <dbReference type="Rhea" id="RHEA-COMP:10000"/>
        <dbReference type="Rhea" id="RHEA-COMP:10001"/>
        <dbReference type="Rhea" id="RHEA-COMP:10039"/>
        <dbReference type="Rhea" id="RHEA-COMP:10040"/>
        <dbReference type="ChEBI" id="CHEBI:29036"/>
        <dbReference type="ChEBI" id="CHEBI:30212"/>
        <dbReference type="ChEBI" id="CHEBI:33737"/>
        <dbReference type="ChEBI" id="CHEBI:33738"/>
        <dbReference type="ChEBI" id="CHEBI:49552"/>
        <dbReference type="EC" id="1.97.1.12"/>
    </reaction>
</comment>
<dbReference type="Pfam" id="PF00361">
    <property type="entry name" value="Proton_antipo_M"/>
    <property type="match status" value="1"/>
</dbReference>
<evidence type="ECO:0000256" key="41">
    <source>
        <dbReference type="ARBA" id="ARBA00032541"/>
    </source>
</evidence>
<evidence type="ECO:0000256" key="4">
    <source>
        <dbReference type="ARBA" id="ARBA00004454"/>
    </source>
</evidence>
<evidence type="ECO:0000256" key="29">
    <source>
        <dbReference type="ARBA" id="ARBA00023002"/>
    </source>
</evidence>
<evidence type="ECO:0000259" key="50">
    <source>
        <dbReference type="PROSITE" id="PS51379"/>
    </source>
</evidence>
<dbReference type="GO" id="GO:0042773">
    <property type="term" value="P:ATP synthesis coupled electron transport"/>
    <property type="evidence" value="ECO:0007669"/>
    <property type="project" value="InterPro"/>
</dbReference>
<evidence type="ECO:0000256" key="10">
    <source>
        <dbReference type="ARBA" id="ARBA00013413"/>
    </source>
</evidence>
<dbReference type="InterPro" id="IPR017896">
    <property type="entry name" value="4Fe4S_Fe-S-bd"/>
</dbReference>
<keyword evidence="22" id="KW-0677">Repeat</keyword>
<dbReference type="AlphaFoldDB" id="A0AA38SFI9"/>
<evidence type="ECO:0000256" key="45">
    <source>
        <dbReference type="ARBA" id="ARBA00048026"/>
    </source>
</evidence>
<feature type="transmembrane region" description="Helical" evidence="49">
    <location>
        <begin position="158"/>
        <end position="183"/>
    </location>
</feature>
<keyword evidence="18" id="KW-0934">Plastid</keyword>
<keyword evidence="32" id="KW-0520">NAD</keyword>
<evidence type="ECO:0000256" key="30">
    <source>
        <dbReference type="ARBA" id="ARBA00023004"/>
    </source>
</evidence>
<evidence type="ECO:0000256" key="42">
    <source>
        <dbReference type="ARBA" id="ARBA00032800"/>
    </source>
</evidence>
<evidence type="ECO:0000256" key="49">
    <source>
        <dbReference type="SAM" id="Phobius"/>
    </source>
</evidence>
<keyword evidence="52" id="KW-1185">Reference proteome</keyword>
<dbReference type="PANTHER" id="PTHR43507:SF21">
    <property type="entry name" value="NAD(P)H-QUINONE OXIDOREDUCTASE CHAIN 4, CHLOROPLASTIC"/>
    <property type="match status" value="1"/>
</dbReference>
<feature type="transmembrane region" description="Helical" evidence="49">
    <location>
        <begin position="457"/>
        <end position="477"/>
    </location>
</feature>
<dbReference type="PROSITE" id="PS51379">
    <property type="entry name" value="4FE4S_FER_2"/>
    <property type="match status" value="2"/>
</dbReference>
<dbReference type="SUPFAM" id="SSF54862">
    <property type="entry name" value="4Fe-4S ferredoxins"/>
    <property type="match status" value="1"/>
</dbReference>
<dbReference type="InterPro" id="IPR017900">
    <property type="entry name" value="4Fe4S_Fe_S_CS"/>
</dbReference>
<feature type="transmembrane region" description="Helical" evidence="49">
    <location>
        <begin position="92"/>
        <end position="112"/>
    </location>
</feature>
<evidence type="ECO:0000256" key="23">
    <source>
        <dbReference type="ARBA" id="ARBA00022836"/>
    </source>
</evidence>
<evidence type="ECO:0000256" key="37">
    <source>
        <dbReference type="ARBA" id="ARBA00030440"/>
    </source>
</evidence>
<dbReference type="GO" id="GO:0009535">
    <property type="term" value="C:chloroplast thylakoid membrane"/>
    <property type="evidence" value="ECO:0007669"/>
    <property type="project" value="UniProtKB-SubCell"/>
</dbReference>
<evidence type="ECO:0000256" key="47">
    <source>
        <dbReference type="ARBA" id="ARBA00060480"/>
    </source>
</evidence>
<keyword evidence="21" id="KW-0479">Metal-binding</keyword>
<evidence type="ECO:0000256" key="43">
    <source>
        <dbReference type="ARBA" id="ARBA00033423"/>
    </source>
</evidence>
<dbReference type="FunFam" id="3.30.70.20:FF:000001">
    <property type="entry name" value="Photosystem I iron-sulfur center"/>
    <property type="match status" value="1"/>
</dbReference>
<comment type="function">
    <text evidence="3">NDH shuttles electrons from NAD(P)H:plastoquinone, via FMN and iron-sulfur (Fe-S) centers, to quinones in the photosynthetic chain and possibly in a chloroplast respiratory chain. The immediate electron acceptor for the enzyme in this species is believed to be plastoquinone. Couples the redox reaction to proton translocation, and thus conserves the redox energy in a proton gradient.</text>
</comment>
<evidence type="ECO:0000256" key="11">
    <source>
        <dbReference type="ARBA" id="ARBA00016612"/>
    </source>
</evidence>
<dbReference type="HAMAP" id="MF_01456">
    <property type="entry name" value="NDH1_NuoK"/>
    <property type="match status" value="1"/>
</dbReference>
<keyword evidence="23" id="KW-0603">Photosystem I</keyword>
<protein>
    <recommendedName>
        <fullName evidence="12">NAD(P)H-quinone oxidoreductase chain 4, chloroplastic</fullName>
        <ecNumber evidence="9">1.97.1.12</ecNumber>
    </recommendedName>
    <alternativeName>
        <fullName evidence="41">9 kDa polypeptide</fullName>
    </alternativeName>
    <alternativeName>
        <fullName evidence="40">NAD(P)H dehydrogenase subunit 6</fullName>
    </alternativeName>
    <alternativeName>
        <fullName evidence="42">NAD(P)H dehydrogenase, chain 4</fullName>
    </alternativeName>
    <alternativeName>
        <fullName evidence="13">NAD(P)H-quinone oxidoreductase subunit 6, chloroplastic</fullName>
    </alternativeName>
    <alternativeName>
        <fullName evidence="39">NADH dehydrogenase subunit 4L</fullName>
    </alternativeName>
    <alternativeName>
        <fullName evidence="37">NADH-plastoquinone oxidoreductase chain 4</fullName>
    </alternativeName>
    <alternativeName>
        <fullName evidence="35">NADH-plastoquinone oxidoreductase subunit 6</fullName>
    </alternativeName>
    <alternativeName>
        <fullName evidence="11">NADH-ubiquinone oxidoreductase chain 4L</fullName>
    </alternativeName>
    <alternativeName>
        <fullName evidence="43">PSI-C</fullName>
    </alternativeName>
    <alternativeName>
        <fullName evidence="10">Photosystem I iron-sulfur center</fullName>
    </alternativeName>
    <alternativeName>
        <fullName evidence="36">Photosystem I subunit VII</fullName>
    </alternativeName>
    <alternativeName>
        <fullName evidence="38">PsaC</fullName>
    </alternativeName>
</protein>
<keyword evidence="27" id="KW-0249">Electron transport</keyword>
<feature type="transmembrane region" description="Helical" evidence="49">
    <location>
        <begin position="646"/>
        <end position="665"/>
    </location>
</feature>
<feature type="transmembrane region" description="Helical" evidence="49">
    <location>
        <begin position="403"/>
        <end position="423"/>
    </location>
</feature>
<evidence type="ECO:0000256" key="12">
    <source>
        <dbReference type="ARBA" id="ARBA00016792"/>
    </source>
</evidence>
<evidence type="ECO:0000256" key="2">
    <source>
        <dbReference type="ARBA" id="ARBA00003402"/>
    </source>
</evidence>
<keyword evidence="19 49" id="KW-0812">Transmembrane</keyword>
<evidence type="ECO:0000256" key="18">
    <source>
        <dbReference type="ARBA" id="ARBA00022640"/>
    </source>
</evidence>
<dbReference type="Pfam" id="PF14697">
    <property type="entry name" value="Fer4_21"/>
    <property type="match status" value="1"/>
</dbReference>
<keyword evidence="30" id="KW-0408">Iron</keyword>
<feature type="transmembrane region" description="Helical" evidence="49">
    <location>
        <begin position="507"/>
        <end position="527"/>
    </location>
</feature>
<proteinExistence type="inferred from homology"/>
<dbReference type="GO" id="GO:0016655">
    <property type="term" value="F:oxidoreductase activity, acting on NAD(P)H, quinone or similar compound as acceptor"/>
    <property type="evidence" value="ECO:0007669"/>
    <property type="project" value="InterPro"/>
</dbReference>
<evidence type="ECO:0000256" key="44">
    <source>
        <dbReference type="ARBA" id="ARBA00047726"/>
    </source>
</evidence>
<comment type="caution">
    <text evidence="51">The sequence shown here is derived from an EMBL/GenBank/DDBJ whole genome shotgun (WGS) entry which is preliminary data.</text>
</comment>
<feature type="transmembrane region" description="Helical" evidence="49">
    <location>
        <begin position="677"/>
        <end position="696"/>
    </location>
</feature>
<dbReference type="GO" id="GO:0015990">
    <property type="term" value="P:electron transport coupled proton transport"/>
    <property type="evidence" value="ECO:0007669"/>
    <property type="project" value="TreeGrafter"/>
</dbReference>
<comment type="cofactor">
    <cofactor evidence="1">
        <name>[4Fe-4S] cluster</name>
        <dbReference type="ChEBI" id="CHEBI:49883"/>
    </cofactor>
</comment>
<dbReference type="NCBIfam" id="TIGR01972">
    <property type="entry name" value="NDH_I_M"/>
    <property type="match status" value="1"/>
</dbReference>
<evidence type="ECO:0000256" key="3">
    <source>
        <dbReference type="ARBA" id="ARBA00004059"/>
    </source>
</evidence>
<reference evidence="51" key="1">
    <citation type="submission" date="2023-03" db="EMBL/GenBank/DDBJ databases">
        <title>Chromosome-scale reference genome and RAD-based genetic map of yellow starthistle (Centaurea solstitialis) reveal putative structural variation and QTLs associated with invader traits.</title>
        <authorList>
            <person name="Reatini B."/>
            <person name="Cang F.A."/>
            <person name="Jiang Q."/>
            <person name="Mckibben M.T.W."/>
            <person name="Barker M.S."/>
            <person name="Rieseberg L.H."/>
            <person name="Dlugosch K.M."/>
        </authorList>
    </citation>
    <scope>NUCLEOTIDE SEQUENCE</scope>
    <source>
        <strain evidence="51">CAN-66</strain>
        <tissue evidence="51">Leaf</tissue>
    </source>
</reference>
<evidence type="ECO:0000256" key="5">
    <source>
        <dbReference type="ARBA" id="ARBA00005698"/>
    </source>
</evidence>
<evidence type="ECO:0000256" key="40">
    <source>
        <dbReference type="ARBA" id="ARBA00031648"/>
    </source>
</evidence>
<organism evidence="51 52">
    <name type="scientific">Centaurea solstitialis</name>
    <name type="common">yellow star-thistle</name>
    <dbReference type="NCBI Taxonomy" id="347529"/>
    <lineage>
        <taxon>Eukaryota</taxon>
        <taxon>Viridiplantae</taxon>
        <taxon>Streptophyta</taxon>
        <taxon>Embryophyta</taxon>
        <taxon>Tracheophyta</taxon>
        <taxon>Spermatophyta</taxon>
        <taxon>Magnoliopsida</taxon>
        <taxon>eudicotyledons</taxon>
        <taxon>Gunneridae</taxon>
        <taxon>Pentapetalae</taxon>
        <taxon>asterids</taxon>
        <taxon>campanulids</taxon>
        <taxon>Asterales</taxon>
        <taxon>Asteraceae</taxon>
        <taxon>Carduoideae</taxon>
        <taxon>Cardueae</taxon>
        <taxon>Centaureinae</taxon>
        <taxon>Centaurea</taxon>
    </lineage>
</organism>
<keyword evidence="20" id="KW-0874">Quinone</keyword>
<dbReference type="HAMAP" id="MF_01303">
    <property type="entry name" value="PSI_PsaC"/>
    <property type="match status" value="1"/>
</dbReference>
<comment type="similarity">
    <text evidence="7">Belongs to the complex I subunit 4L family.</text>
</comment>
<evidence type="ECO:0000256" key="19">
    <source>
        <dbReference type="ARBA" id="ARBA00022692"/>
    </source>
</evidence>
<evidence type="ECO:0000256" key="6">
    <source>
        <dbReference type="ARBA" id="ARBA00009025"/>
    </source>
</evidence>
<evidence type="ECO:0000256" key="13">
    <source>
        <dbReference type="ARBA" id="ARBA00018131"/>
    </source>
</evidence>
<dbReference type="NCBIfam" id="TIGR03048">
    <property type="entry name" value="PS_I_psaC"/>
    <property type="match status" value="1"/>
</dbReference>
<feature type="transmembrane region" description="Helical" evidence="49">
    <location>
        <begin position="195"/>
        <end position="217"/>
    </location>
</feature>
<dbReference type="InterPro" id="IPR001750">
    <property type="entry name" value="ND/Mrp_TM"/>
</dbReference>
<comment type="function">
    <text evidence="2">Apoprotein for the two 4Fe-4S centers FA and FB of photosystem I (PSI); essential for photochemical activity. FB is the terminal electron acceptor of PSI, donating electrons to ferredoxin. The C-terminus interacts with PsaA/B/D and helps assemble the protein into the PSI complex. Required for binding of PsaD and PsaE to PSI. PSI is a plastocyanin-ferredoxin oxidoreductase, converting photonic excitation into a charge separation, which transfers an electron from the donor P700 chlorophyll pair to the spectroscopically characterized acceptors A0, A1, FX, FA and FB in turn.</text>
</comment>
<evidence type="ECO:0000256" key="22">
    <source>
        <dbReference type="ARBA" id="ARBA00022737"/>
    </source>
</evidence>
<evidence type="ECO:0000256" key="9">
    <source>
        <dbReference type="ARBA" id="ARBA00013197"/>
    </source>
</evidence>
<feature type="domain" description="4Fe-4S ferredoxin-type" evidence="50">
    <location>
        <begin position="321"/>
        <end position="350"/>
    </location>
</feature>
<gene>
    <name evidence="51" type="ORF">OSB04_un001796</name>
</gene>
<keyword evidence="29" id="KW-0560">Oxidoreductase</keyword>
<comment type="subunit">
    <text evidence="48">The eukaryotic PSI reaction center is composed of at least 11 subunits.</text>
</comment>
<feature type="transmembrane region" description="Helical" evidence="49">
    <location>
        <begin position="615"/>
        <end position="634"/>
    </location>
</feature>
<feature type="transmembrane region" description="Helical" evidence="49">
    <location>
        <begin position="539"/>
        <end position="561"/>
    </location>
</feature>
<evidence type="ECO:0000256" key="34">
    <source>
        <dbReference type="ARBA" id="ARBA00023136"/>
    </source>
</evidence>
<comment type="catalytic activity">
    <reaction evidence="44">
        <text>a plastoquinone + NADPH + (n+1) H(+)(in) = a plastoquinol + NADP(+) + n H(+)(out)</text>
        <dbReference type="Rhea" id="RHEA:42612"/>
        <dbReference type="Rhea" id="RHEA-COMP:9561"/>
        <dbReference type="Rhea" id="RHEA-COMP:9562"/>
        <dbReference type="ChEBI" id="CHEBI:15378"/>
        <dbReference type="ChEBI" id="CHEBI:17757"/>
        <dbReference type="ChEBI" id="CHEBI:57783"/>
        <dbReference type="ChEBI" id="CHEBI:58349"/>
        <dbReference type="ChEBI" id="CHEBI:62192"/>
    </reaction>
</comment>
<dbReference type="GO" id="GO:0009522">
    <property type="term" value="C:photosystem I"/>
    <property type="evidence" value="ECO:0007669"/>
    <property type="project" value="UniProtKB-KW"/>
</dbReference>